<dbReference type="InterPro" id="IPR001611">
    <property type="entry name" value="Leu-rich_rpt"/>
</dbReference>
<dbReference type="InterPro" id="IPR013210">
    <property type="entry name" value="LRR_N_plant-typ"/>
</dbReference>
<reference evidence="25 26" key="4">
    <citation type="journal article" date="2011" name="BMC Genomics">
        <title>RNA-Seq improves annotation of protein-coding genes in the cucumber genome.</title>
        <authorList>
            <person name="Li Z."/>
            <person name="Zhang Z."/>
            <person name="Yan P."/>
            <person name="Huang S."/>
            <person name="Fei Z."/>
            <person name="Lin K."/>
        </authorList>
    </citation>
    <scope>NUCLEOTIDE SEQUENCE [LARGE SCALE GENOMIC DNA]</scope>
    <source>
        <strain evidence="26">cv. 9930</strain>
    </source>
</reference>
<evidence type="ECO:0000256" key="16">
    <source>
        <dbReference type="ARBA" id="ARBA00022989"/>
    </source>
</evidence>
<evidence type="ECO:0000256" key="20">
    <source>
        <dbReference type="ARBA" id="ARBA00047899"/>
    </source>
</evidence>
<keyword evidence="14" id="KW-0418">Kinase</keyword>
<dbReference type="FunFam" id="3.30.200.20:FF:000432">
    <property type="entry name" value="LRR receptor-like serine/threonine-protein kinase EFR"/>
    <property type="match status" value="1"/>
</dbReference>
<dbReference type="PRINTS" id="PR00019">
    <property type="entry name" value="LEURICHRPT"/>
</dbReference>
<dbReference type="PROSITE" id="PS00108">
    <property type="entry name" value="PROTEIN_KINASE_ST"/>
    <property type="match status" value="1"/>
</dbReference>
<dbReference type="InterPro" id="IPR032675">
    <property type="entry name" value="LRR_dom_sf"/>
</dbReference>
<evidence type="ECO:0000256" key="2">
    <source>
        <dbReference type="ARBA" id="ARBA00004479"/>
    </source>
</evidence>
<evidence type="ECO:0000256" key="6">
    <source>
        <dbReference type="ARBA" id="ARBA00022527"/>
    </source>
</evidence>
<keyword evidence="7" id="KW-0597">Phosphoprotein</keyword>
<dbReference type="InterPro" id="IPR011009">
    <property type="entry name" value="Kinase-like_dom_sf"/>
</dbReference>
<keyword evidence="6" id="KW-0723">Serine/threonine-protein kinase</keyword>
<reference evidence="25 26" key="2">
    <citation type="journal article" date="2009" name="PLoS ONE">
        <title>An integrated genetic and cytogenetic map of the cucumber genome.</title>
        <authorList>
            <person name="Ren Y."/>
            <person name="Zhang Z."/>
            <person name="Liu J."/>
            <person name="Staub J.E."/>
            <person name="Han Y."/>
            <person name="Cheng Z."/>
            <person name="Li X."/>
            <person name="Lu J."/>
            <person name="Miao H."/>
            <person name="Kang H."/>
            <person name="Xie B."/>
            <person name="Gu X."/>
            <person name="Wang X."/>
            <person name="Du Y."/>
            <person name="Jin W."/>
            <person name="Huang S."/>
        </authorList>
    </citation>
    <scope>NUCLEOTIDE SEQUENCE [LARGE SCALE GENOMIC DNA]</scope>
    <source>
        <strain evidence="26">cv. 9930</strain>
    </source>
</reference>
<dbReference type="OrthoDB" id="676979at2759"/>
<evidence type="ECO:0000256" key="3">
    <source>
        <dbReference type="ARBA" id="ARBA00008684"/>
    </source>
</evidence>
<dbReference type="SMART" id="SM00369">
    <property type="entry name" value="LRR_TYP"/>
    <property type="match status" value="7"/>
</dbReference>
<accession>A0A0A0LNB3</accession>
<feature type="binding site" evidence="22">
    <location>
        <position position="774"/>
    </location>
    <ligand>
        <name>ATP</name>
        <dbReference type="ChEBI" id="CHEBI:30616"/>
    </ligand>
</feature>
<keyword evidence="9" id="KW-0808">Transferase</keyword>
<evidence type="ECO:0000256" key="14">
    <source>
        <dbReference type="ARBA" id="ARBA00022777"/>
    </source>
</evidence>
<dbReference type="Gramene" id="KGN62469">
    <property type="protein sequence ID" value="KGN62469"/>
    <property type="gene ID" value="Csa_2G354950"/>
</dbReference>
<keyword evidence="17 23" id="KW-0472">Membrane</keyword>
<feature type="transmembrane region" description="Helical" evidence="23">
    <location>
        <begin position="689"/>
        <end position="712"/>
    </location>
</feature>
<protein>
    <recommendedName>
        <fullName evidence="4">non-specific serine/threonine protein kinase</fullName>
        <ecNumber evidence="4">2.7.11.1</ecNumber>
    </recommendedName>
</protein>
<dbReference type="GO" id="GO:0005886">
    <property type="term" value="C:plasma membrane"/>
    <property type="evidence" value="ECO:0007669"/>
    <property type="project" value="UniProtKB-SubCell"/>
</dbReference>
<dbReference type="GO" id="GO:0005524">
    <property type="term" value="F:ATP binding"/>
    <property type="evidence" value="ECO:0007669"/>
    <property type="project" value="UniProtKB-UniRule"/>
</dbReference>
<dbReference type="InterPro" id="IPR050647">
    <property type="entry name" value="Plant_LRR-RLKs"/>
</dbReference>
<evidence type="ECO:0000256" key="21">
    <source>
        <dbReference type="ARBA" id="ARBA00048679"/>
    </source>
</evidence>
<dbReference type="KEGG" id="csv:101220206"/>
<evidence type="ECO:0000259" key="24">
    <source>
        <dbReference type="PROSITE" id="PS50011"/>
    </source>
</evidence>
<evidence type="ECO:0000256" key="18">
    <source>
        <dbReference type="ARBA" id="ARBA00023170"/>
    </source>
</evidence>
<evidence type="ECO:0000256" key="13">
    <source>
        <dbReference type="ARBA" id="ARBA00022741"/>
    </source>
</evidence>
<dbReference type="InterPro" id="IPR017441">
    <property type="entry name" value="Protein_kinase_ATP_BS"/>
</dbReference>
<keyword evidence="15 22" id="KW-0067">ATP-binding</keyword>
<dbReference type="SMART" id="SM00220">
    <property type="entry name" value="S_TKc"/>
    <property type="match status" value="1"/>
</dbReference>
<evidence type="ECO:0000256" key="1">
    <source>
        <dbReference type="ARBA" id="ARBA00004162"/>
    </source>
</evidence>
<dbReference type="InterPro" id="IPR003591">
    <property type="entry name" value="Leu-rich_rpt_typical-subtyp"/>
</dbReference>
<keyword evidence="19" id="KW-0325">Glycoprotein</keyword>
<dbReference type="InterPro" id="IPR008271">
    <property type="entry name" value="Ser/Thr_kinase_AS"/>
</dbReference>
<evidence type="ECO:0000256" key="17">
    <source>
        <dbReference type="ARBA" id="ARBA00023136"/>
    </source>
</evidence>
<dbReference type="eggNOG" id="ENOG502R8ZZ">
    <property type="taxonomic scope" value="Eukaryota"/>
</dbReference>
<dbReference type="InterPro" id="IPR000719">
    <property type="entry name" value="Prot_kinase_dom"/>
</dbReference>
<dbReference type="Gene3D" id="3.80.10.10">
    <property type="entry name" value="Ribonuclease Inhibitor"/>
    <property type="match status" value="3"/>
</dbReference>
<dbReference type="CDD" id="cd14066">
    <property type="entry name" value="STKc_IRAK"/>
    <property type="match status" value="1"/>
</dbReference>
<evidence type="ECO:0000256" key="12">
    <source>
        <dbReference type="ARBA" id="ARBA00022737"/>
    </source>
</evidence>
<keyword evidence="16 23" id="KW-1133">Transmembrane helix</keyword>
<gene>
    <name evidence="25" type="ORF">Csa_2G354950</name>
</gene>
<comment type="catalytic activity">
    <reaction evidence="20">
        <text>L-threonyl-[protein] + ATP = O-phospho-L-threonyl-[protein] + ADP + H(+)</text>
        <dbReference type="Rhea" id="RHEA:46608"/>
        <dbReference type="Rhea" id="RHEA-COMP:11060"/>
        <dbReference type="Rhea" id="RHEA-COMP:11605"/>
        <dbReference type="ChEBI" id="CHEBI:15378"/>
        <dbReference type="ChEBI" id="CHEBI:30013"/>
        <dbReference type="ChEBI" id="CHEBI:30616"/>
        <dbReference type="ChEBI" id="CHEBI:61977"/>
        <dbReference type="ChEBI" id="CHEBI:456216"/>
        <dbReference type="EC" id="2.7.11.1"/>
    </reaction>
</comment>
<evidence type="ECO:0000256" key="8">
    <source>
        <dbReference type="ARBA" id="ARBA00022614"/>
    </source>
</evidence>
<reference evidence="25 26" key="1">
    <citation type="journal article" date="2009" name="Nat. Genet.">
        <title>The genome of the cucumber, Cucumis sativus L.</title>
        <authorList>
            <person name="Huang S."/>
            <person name="Li R."/>
            <person name="Zhang Z."/>
            <person name="Li L."/>
            <person name="Gu X."/>
            <person name="Fan W."/>
            <person name="Lucas W.J."/>
            <person name="Wang X."/>
            <person name="Xie B."/>
            <person name="Ni P."/>
            <person name="Ren Y."/>
            <person name="Zhu H."/>
            <person name="Li J."/>
            <person name="Lin K."/>
            <person name="Jin W."/>
            <person name="Fei Z."/>
            <person name="Li G."/>
            <person name="Staub J."/>
            <person name="Kilian A."/>
            <person name="van der Vossen E.A."/>
            <person name="Wu Y."/>
            <person name="Guo J."/>
            <person name="He J."/>
            <person name="Jia Z."/>
            <person name="Ren Y."/>
            <person name="Tian G."/>
            <person name="Lu Y."/>
            <person name="Ruan J."/>
            <person name="Qian W."/>
            <person name="Wang M."/>
            <person name="Huang Q."/>
            <person name="Li B."/>
            <person name="Xuan Z."/>
            <person name="Cao J."/>
            <person name="Asan"/>
            <person name="Wu Z."/>
            <person name="Zhang J."/>
            <person name="Cai Q."/>
            <person name="Bai Y."/>
            <person name="Zhao B."/>
            <person name="Han Y."/>
            <person name="Li Y."/>
            <person name="Li X."/>
            <person name="Wang S."/>
            <person name="Shi Q."/>
            <person name="Liu S."/>
            <person name="Cho W.K."/>
            <person name="Kim J.Y."/>
            <person name="Xu Y."/>
            <person name="Heller-Uszynska K."/>
            <person name="Miao H."/>
            <person name="Cheng Z."/>
            <person name="Zhang S."/>
            <person name="Wu J."/>
            <person name="Yang Y."/>
            <person name="Kang H."/>
            <person name="Li M."/>
            <person name="Liang H."/>
            <person name="Ren X."/>
            <person name="Shi Z."/>
            <person name="Wen M."/>
            <person name="Jian M."/>
            <person name="Yang H."/>
            <person name="Zhang G."/>
            <person name="Yang Z."/>
            <person name="Chen R."/>
            <person name="Liu S."/>
            <person name="Li J."/>
            <person name="Ma L."/>
            <person name="Liu H."/>
            <person name="Zhou Y."/>
            <person name="Zhao J."/>
            <person name="Fang X."/>
            <person name="Li G."/>
            <person name="Fang L."/>
            <person name="Li Y."/>
            <person name="Liu D."/>
            <person name="Zheng H."/>
            <person name="Zhang Y."/>
            <person name="Qin N."/>
            <person name="Li Z."/>
            <person name="Yang G."/>
            <person name="Yang S."/>
            <person name="Bolund L."/>
            <person name="Kristiansen K."/>
            <person name="Zheng H."/>
            <person name="Li S."/>
            <person name="Zhang X."/>
            <person name="Yang H."/>
            <person name="Wang J."/>
            <person name="Sun R."/>
            <person name="Zhang B."/>
            <person name="Jiang S."/>
            <person name="Wang J."/>
            <person name="Du Y."/>
            <person name="Li S."/>
        </authorList>
    </citation>
    <scope>NUCLEOTIDE SEQUENCE [LARGE SCALE GENOMIC DNA]</scope>
    <source>
        <strain evidence="26">cv. 9930</strain>
    </source>
</reference>
<evidence type="ECO:0000313" key="26">
    <source>
        <dbReference type="Proteomes" id="UP000029981"/>
    </source>
</evidence>
<evidence type="ECO:0000256" key="7">
    <source>
        <dbReference type="ARBA" id="ARBA00022553"/>
    </source>
</evidence>
<dbReference type="Pfam" id="PF00560">
    <property type="entry name" value="LRR_1"/>
    <property type="match status" value="5"/>
</dbReference>
<keyword evidence="12" id="KW-0677">Repeat</keyword>
<comment type="subcellular location">
    <subcellularLocation>
        <location evidence="1">Cell membrane</location>
        <topology evidence="1">Single-pass membrane protein</topology>
    </subcellularLocation>
    <subcellularLocation>
        <location evidence="2">Membrane</location>
        <topology evidence="2">Single-pass type I membrane protein</topology>
    </subcellularLocation>
</comment>
<evidence type="ECO:0000313" key="25">
    <source>
        <dbReference type="EMBL" id="KGN62469.1"/>
    </source>
</evidence>
<evidence type="ECO:0000256" key="23">
    <source>
        <dbReference type="SAM" id="Phobius"/>
    </source>
</evidence>
<dbReference type="FunFam" id="1.10.510.10:FF:000358">
    <property type="entry name" value="Putative leucine-rich repeat receptor-like serine/threonine-protein kinase"/>
    <property type="match status" value="1"/>
</dbReference>
<evidence type="ECO:0000256" key="15">
    <source>
        <dbReference type="ARBA" id="ARBA00022840"/>
    </source>
</evidence>
<name>A0A0A0LNB3_CUCSA</name>
<keyword evidence="8" id="KW-0433">Leucine-rich repeat</keyword>
<keyword evidence="18" id="KW-0675">Receptor</keyword>
<keyword evidence="5" id="KW-1003">Cell membrane</keyword>
<dbReference type="EC" id="2.7.11.1" evidence="4"/>
<dbReference type="GO" id="GO:0004674">
    <property type="term" value="F:protein serine/threonine kinase activity"/>
    <property type="evidence" value="ECO:0007669"/>
    <property type="project" value="UniProtKB-KW"/>
</dbReference>
<dbReference type="Gene3D" id="3.30.200.20">
    <property type="entry name" value="Phosphorylase Kinase, domain 1"/>
    <property type="match status" value="1"/>
</dbReference>
<dbReference type="FunFam" id="3.80.10.10:FF:001655">
    <property type="entry name" value="Putative leucine-rich repeat receptor-like protein kinase family protein"/>
    <property type="match status" value="1"/>
</dbReference>
<keyword evidence="13 22" id="KW-0547">Nucleotide-binding</keyword>
<dbReference type="SUPFAM" id="SSF52058">
    <property type="entry name" value="L domain-like"/>
    <property type="match status" value="2"/>
</dbReference>
<dbReference type="Gene3D" id="1.10.510.10">
    <property type="entry name" value="Transferase(Phosphotransferase) domain 1"/>
    <property type="match status" value="1"/>
</dbReference>
<evidence type="ECO:0000256" key="4">
    <source>
        <dbReference type="ARBA" id="ARBA00012513"/>
    </source>
</evidence>
<keyword evidence="26" id="KW-1185">Reference proteome</keyword>
<evidence type="ECO:0000256" key="9">
    <source>
        <dbReference type="ARBA" id="ARBA00022679"/>
    </source>
</evidence>
<dbReference type="OMA" id="CVRESPD"/>
<dbReference type="PANTHER" id="PTHR48056">
    <property type="entry name" value="LRR RECEPTOR-LIKE SERINE/THREONINE-PROTEIN KINASE-RELATED"/>
    <property type="match status" value="1"/>
</dbReference>
<proteinExistence type="inferred from homology"/>
<dbReference type="Proteomes" id="UP000029981">
    <property type="component" value="Chromosome 2"/>
</dbReference>
<dbReference type="FunFam" id="3.80.10.10:FF:000101">
    <property type="entry name" value="LRR receptor-like serine/threonine-protein kinase ERECTA"/>
    <property type="match status" value="1"/>
</dbReference>
<dbReference type="PROSITE" id="PS00107">
    <property type="entry name" value="PROTEIN_KINASE_ATP"/>
    <property type="match status" value="1"/>
</dbReference>
<sequence length="1057" mass="116233">MEPSLISLNHLFPEPGPHSWRTPYYKFIHFPPPFKSNHLDMASHSTHFQFAIFITIVILKFSSFPTVVSATLNLDTDKQALLAIKSTFQNIRPPNPLSSWNSDQTSSPCNWVGVTCTGDGKRVVGLNLTGFLLSGSIDPHLGNLSFLNSLQLQSNQITGQIPHQITNLFRLRVLNVSFNNLQGQLPSNISNMVDLEILDLTSNKINGRLPDELSRLNKLQVLNLAQNQLYGSIPPSFGNLSSIVTINLGTNSINGPLPTQLAALPNLKHLIITINNLSGTVPPPIFNMSSLVTLALASNQLWGTFPKDIGEKLPNLLVFNFCFNKFTGTIPESLHNITKIQVIRFAHNFLEGTVPAGLEKLHNLSMYNIGYNKFVGSDTNGGLDFITSLTNSSRLAFLALDGNNFEGVIPDSIGNLSKDLSKLYMGENRFYGNIPSTISNLQGLSLLNLSDNSLSGEIPSQIGKLEKLQMLGLARNQLSGRIPTSLGDLRMLNQIDLSGNDLVGNIPTSFGNYMNLLSLDLSKNKLNGSIPRATLALPGLSKILNLSNNFFSGPLPEEIGSLENVVTIDISNNHFFGNIPSSISGCKSLEALIMANNEFSGPIPRTFEDLRGLQILDLSSNRLSGPIPREFQQLKALQTLNLSFNDLEGIVPTELENITNLYLQGNPKLCDELNLSCAVTKTKEKVIKIVVVSVLSAVLAISIIFGTVTYLMRRKSKDKSFQSSELVKGMPEMISYRELCLATQNFSSENLIGKGSFGTVYRGYLEQGTAIAVKVLNMERAGSVRSFLAECEALRNVRHRNLVKLITSCSSIDFKRKEFLALVYEFLSNGSLDSWIHKHKLHADGSGLNLIERLNIAIDVASVLDYLHNGYDVPIVHCDLKPSNIILSEEMTAKVGDFGLARLLMEGGNNQSSSITSSHVLKGSIGYVPPEYGVGRKPTTAGDVYSFGVTLMELFTGKCPTHESFSGDLNLIKWVQLAYPKDMDEIMDTTLLESGSKLYYEEQEIDSTKQYDCFTDVMSVALCCTVDSPEKRSCMKDVLLKLQMIRATLIRSSNANE</sequence>
<dbReference type="Pfam" id="PF07714">
    <property type="entry name" value="PK_Tyr_Ser-Thr"/>
    <property type="match status" value="1"/>
</dbReference>
<dbReference type="Pfam" id="PF13855">
    <property type="entry name" value="LRR_8"/>
    <property type="match status" value="2"/>
</dbReference>
<dbReference type="PROSITE" id="PS50011">
    <property type="entry name" value="PROTEIN_KINASE_DOM"/>
    <property type="match status" value="1"/>
</dbReference>
<dbReference type="InterPro" id="IPR001245">
    <property type="entry name" value="Ser-Thr/Tyr_kinase_cat_dom"/>
</dbReference>
<evidence type="ECO:0000256" key="19">
    <source>
        <dbReference type="ARBA" id="ARBA00023180"/>
    </source>
</evidence>
<evidence type="ECO:0000256" key="10">
    <source>
        <dbReference type="ARBA" id="ARBA00022692"/>
    </source>
</evidence>
<comment type="catalytic activity">
    <reaction evidence="21">
        <text>L-seryl-[protein] + ATP = O-phospho-L-seryl-[protein] + ADP + H(+)</text>
        <dbReference type="Rhea" id="RHEA:17989"/>
        <dbReference type="Rhea" id="RHEA-COMP:9863"/>
        <dbReference type="Rhea" id="RHEA-COMP:11604"/>
        <dbReference type="ChEBI" id="CHEBI:15378"/>
        <dbReference type="ChEBI" id="CHEBI:29999"/>
        <dbReference type="ChEBI" id="CHEBI:30616"/>
        <dbReference type="ChEBI" id="CHEBI:83421"/>
        <dbReference type="ChEBI" id="CHEBI:456216"/>
        <dbReference type="EC" id="2.7.11.1"/>
    </reaction>
</comment>
<organism evidence="25 26">
    <name type="scientific">Cucumis sativus</name>
    <name type="common">Cucumber</name>
    <dbReference type="NCBI Taxonomy" id="3659"/>
    <lineage>
        <taxon>Eukaryota</taxon>
        <taxon>Viridiplantae</taxon>
        <taxon>Streptophyta</taxon>
        <taxon>Embryophyta</taxon>
        <taxon>Tracheophyta</taxon>
        <taxon>Spermatophyta</taxon>
        <taxon>Magnoliopsida</taxon>
        <taxon>eudicotyledons</taxon>
        <taxon>Gunneridae</taxon>
        <taxon>Pentapetalae</taxon>
        <taxon>rosids</taxon>
        <taxon>fabids</taxon>
        <taxon>Cucurbitales</taxon>
        <taxon>Cucurbitaceae</taxon>
        <taxon>Benincaseae</taxon>
        <taxon>Cucumis</taxon>
    </lineage>
</organism>
<dbReference type="PANTHER" id="PTHR48056:SF89">
    <property type="entry name" value="OS06G0585982 PROTEIN"/>
    <property type="match status" value="1"/>
</dbReference>
<dbReference type="FunFam" id="3.80.10.10:FF:000288">
    <property type="entry name" value="LRR receptor-like serine/threonine-protein kinase EFR"/>
    <property type="match status" value="1"/>
</dbReference>
<feature type="domain" description="Protein kinase" evidence="24">
    <location>
        <begin position="746"/>
        <end position="1045"/>
    </location>
</feature>
<evidence type="ECO:0000256" key="22">
    <source>
        <dbReference type="PROSITE-ProRule" id="PRU10141"/>
    </source>
</evidence>
<dbReference type="AlphaFoldDB" id="A0A0A0LNB3"/>
<evidence type="ECO:0000256" key="5">
    <source>
        <dbReference type="ARBA" id="ARBA00022475"/>
    </source>
</evidence>
<comment type="similarity">
    <text evidence="3">Belongs to the protein kinase superfamily. Ser/Thr protein kinase family.</text>
</comment>
<keyword evidence="10 23" id="KW-0812">Transmembrane</keyword>
<reference evidence="25 26" key="3">
    <citation type="journal article" date="2010" name="BMC Genomics">
        <title>Transcriptome sequencing and comparative analysis of cucumber flowers with different sex types.</title>
        <authorList>
            <person name="Guo S."/>
            <person name="Zheng Y."/>
            <person name="Joung J.G."/>
            <person name="Liu S."/>
            <person name="Zhang Z."/>
            <person name="Crasta O.R."/>
            <person name="Sobral B.W."/>
            <person name="Xu Y."/>
            <person name="Huang S."/>
            <person name="Fei Z."/>
        </authorList>
    </citation>
    <scope>NUCLEOTIDE SEQUENCE [LARGE SCALE GENOMIC DNA]</scope>
    <source>
        <strain evidence="26">cv. 9930</strain>
    </source>
</reference>
<dbReference type="EMBL" id="CM002923">
    <property type="protein sequence ID" value="KGN62469.1"/>
    <property type="molecule type" value="Genomic_DNA"/>
</dbReference>
<dbReference type="Pfam" id="PF08263">
    <property type="entry name" value="LRRNT_2"/>
    <property type="match status" value="1"/>
</dbReference>
<keyword evidence="11" id="KW-0732">Signal</keyword>
<evidence type="ECO:0000256" key="11">
    <source>
        <dbReference type="ARBA" id="ARBA00022729"/>
    </source>
</evidence>
<dbReference type="SUPFAM" id="SSF56112">
    <property type="entry name" value="Protein kinase-like (PK-like)"/>
    <property type="match status" value="1"/>
</dbReference>